<dbReference type="EMBL" id="JBHSON010000103">
    <property type="protein sequence ID" value="MFC5753107.1"/>
    <property type="molecule type" value="Genomic_DNA"/>
</dbReference>
<gene>
    <name evidence="1" type="ORF">ACFPZN_46475</name>
</gene>
<accession>A0ABW1AEZ7</accession>
<proteinExistence type="predicted"/>
<organism evidence="1 2">
    <name type="scientific">Actinomadura rugatobispora</name>
    <dbReference type="NCBI Taxonomy" id="1994"/>
    <lineage>
        <taxon>Bacteria</taxon>
        <taxon>Bacillati</taxon>
        <taxon>Actinomycetota</taxon>
        <taxon>Actinomycetes</taxon>
        <taxon>Streptosporangiales</taxon>
        <taxon>Thermomonosporaceae</taxon>
        <taxon>Actinomadura</taxon>
    </lineage>
</organism>
<keyword evidence="2" id="KW-1185">Reference proteome</keyword>
<protein>
    <submittedName>
        <fullName evidence="1">Uncharacterized protein</fullName>
    </submittedName>
</protein>
<sequence length="49" mass="5457">MISLDVRARLPVIGAVRLGSYVFRPFGIDALFTQSRPRAPGEAVKWDVQ</sequence>
<evidence type="ECO:0000313" key="2">
    <source>
        <dbReference type="Proteomes" id="UP001596074"/>
    </source>
</evidence>
<reference evidence="2" key="1">
    <citation type="journal article" date="2019" name="Int. J. Syst. Evol. Microbiol.">
        <title>The Global Catalogue of Microorganisms (GCM) 10K type strain sequencing project: providing services to taxonomists for standard genome sequencing and annotation.</title>
        <authorList>
            <consortium name="The Broad Institute Genomics Platform"/>
            <consortium name="The Broad Institute Genome Sequencing Center for Infectious Disease"/>
            <person name="Wu L."/>
            <person name="Ma J."/>
        </authorList>
    </citation>
    <scope>NUCLEOTIDE SEQUENCE [LARGE SCALE GENOMIC DNA]</scope>
    <source>
        <strain evidence="2">KCTC 42087</strain>
    </source>
</reference>
<dbReference type="Proteomes" id="UP001596074">
    <property type="component" value="Unassembled WGS sequence"/>
</dbReference>
<dbReference type="RefSeq" id="WP_378289785.1">
    <property type="nucleotide sequence ID" value="NZ_JBHSON010000103.1"/>
</dbReference>
<comment type="caution">
    <text evidence="1">The sequence shown here is derived from an EMBL/GenBank/DDBJ whole genome shotgun (WGS) entry which is preliminary data.</text>
</comment>
<evidence type="ECO:0000313" key="1">
    <source>
        <dbReference type="EMBL" id="MFC5753107.1"/>
    </source>
</evidence>
<name>A0ABW1AEZ7_9ACTN</name>